<evidence type="ECO:0000256" key="2">
    <source>
        <dbReference type="ARBA" id="ARBA00023002"/>
    </source>
</evidence>
<dbReference type="Proteomes" id="UP000323242">
    <property type="component" value="Unassembled WGS sequence"/>
</dbReference>
<dbReference type="AlphaFoldDB" id="A0A5D4JJ65"/>
<evidence type="ECO:0000313" key="4">
    <source>
        <dbReference type="EMBL" id="TYR65208.1"/>
    </source>
</evidence>
<evidence type="ECO:0000259" key="3">
    <source>
        <dbReference type="SMART" id="SM00822"/>
    </source>
</evidence>
<dbReference type="FunFam" id="3.40.50.720:FF:000084">
    <property type="entry name" value="Short-chain dehydrogenase reductase"/>
    <property type="match status" value="1"/>
</dbReference>
<feature type="domain" description="Ketoreductase" evidence="3">
    <location>
        <begin position="7"/>
        <end position="197"/>
    </location>
</feature>
<dbReference type="PANTHER" id="PTHR43639">
    <property type="entry name" value="OXIDOREDUCTASE, SHORT-CHAIN DEHYDROGENASE/REDUCTASE FAMILY (AFU_ORTHOLOGUE AFUA_5G02870)"/>
    <property type="match status" value="1"/>
</dbReference>
<dbReference type="Pfam" id="PF13561">
    <property type="entry name" value="adh_short_C2"/>
    <property type="match status" value="1"/>
</dbReference>
<dbReference type="PRINTS" id="PR00080">
    <property type="entry name" value="SDRFAMILY"/>
</dbReference>
<evidence type="ECO:0000256" key="1">
    <source>
        <dbReference type="ARBA" id="ARBA00006484"/>
    </source>
</evidence>
<reference evidence="4 5" key="1">
    <citation type="submission" date="2019-08" db="EMBL/GenBank/DDBJ databases">
        <title>Draft genome for granaticin producer strain Streptomyces parvus C05.</title>
        <authorList>
            <person name="Gonzalez-Pimentel J.L."/>
        </authorList>
    </citation>
    <scope>NUCLEOTIDE SEQUENCE [LARGE SCALE GENOMIC DNA]</scope>
    <source>
        <strain evidence="4 5">C05</strain>
    </source>
</reference>
<dbReference type="EMBL" id="VSZQ01000028">
    <property type="protein sequence ID" value="TYR65208.1"/>
    <property type="molecule type" value="Genomic_DNA"/>
</dbReference>
<protein>
    <submittedName>
        <fullName evidence="4">SDR family oxidoreductase</fullName>
    </submittedName>
</protein>
<comment type="similarity">
    <text evidence="1">Belongs to the short-chain dehydrogenases/reductases (SDR) family.</text>
</comment>
<comment type="caution">
    <text evidence="4">The sequence shown here is derived from an EMBL/GenBank/DDBJ whole genome shotgun (WGS) entry which is preliminary data.</text>
</comment>
<dbReference type="SUPFAM" id="SSF51735">
    <property type="entry name" value="NAD(P)-binding Rossmann-fold domains"/>
    <property type="match status" value="1"/>
</dbReference>
<dbReference type="Gene3D" id="3.40.50.720">
    <property type="entry name" value="NAD(P)-binding Rossmann-like Domain"/>
    <property type="match status" value="1"/>
</dbReference>
<dbReference type="PRINTS" id="PR00081">
    <property type="entry name" value="GDHRDH"/>
</dbReference>
<keyword evidence="5" id="KW-1185">Reference proteome</keyword>
<dbReference type="InterPro" id="IPR036291">
    <property type="entry name" value="NAD(P)-bd_dom_sf"/>
</dbReference>
<keyword evidence="2" id="KW-0560">Oxidoreductase</keyword>
<dbReference type="InterPro" id="IPR057326">
    <property type="entry name" value="KR_dom"/>
</dbReference>
<sequence length="257" mass="26557">MAALTGKVAVVTGASRGIGRATAERLAARGAVVAVHYASDRTAAQEVVESIAAAGGAAFPVQAEFSSPDGPAELWEAFDASIGAYTDGGEPRVDILVNNAATLVRGSLEEAKPDDYERMMAVNVRAPFFLVQQALGRLRDGSRIINVSSAVTRMTFPGTAVYGLTKGALNTLTLGLAQELGGRGITVNAVSPGPLDTDANADWLRGNAQAQQQVSEQSALGRVGQAGDVADVITYLATDEARWITGQVIDASGGTRL</sequence>
<evidence type="ECO:0000313" key="5">
    <source>
        <dbReference type="Proteomes" id="UP000323242"/>
    </source>
</evidence>
<dbReference type="PANTHER" id="PTHR43639:SF1">
    <property type="entry name" value="SHORT-CHAIN DEHYDROGENASE_REDUCTASE FAMILY PROTEIN"/>
    <property type="match status" value="1"/>
</dbReference>
<name>A0A5D4JJ65_9ACTN</name>
<organism evidence="4 5">
    <name type="scientific">Streptomyces parvus</name>
    <dbReference type="NCBI Taxonomy" id="66428"/>
    <lineage>
        <taxon>Bacteria</taxon>
        <taxon>Bacillati</taxon>
        <taxon>Actinomycetota</taxon>
        <taxon>Actinomycetes</taxon>
        <taxon>Kitasatosporales</taxon>
        <taxon>Streptomycetaceae</taxon>
        <taxon>Streptomyces</taxon>
    </lineage>
</organism>
<dbReference type="RefSeq" id="WP_109195832.1">
    <property type="nucleotide sequence ID" value="NZ_VSZQ01000028.1"/>
</dbReference>
<dbReference type="InterPro" id="IPR002347">
    <property type="entry name" value="SDR_fam"/>
</dbReference>
<gene>
    <name evidence="4" type="ORF">FY004_07400</name>
</gene>
<proteinExistence type="inferred from homology"/>
<accession>A0A5D4JJ65</accession>
<dbReference type="SMART" id="SM00822">
    <property type="entry name" value="PKS_KR"/>
    <property type="match status" value="1"/>
</dbReference>
<dbReference type="GO" id="GO:0016491">
    <property type="term" value="F:oxidoreductase activity"/>
    <property type="evidence" value="ECO:0007669"/>
    <property type="project" value="UniProtKB-KW"/>
</dbReference>